<reference evidence="1" key="1">
    <citation type="journal article" date="2019" name="bioRxiv">
        <title>The Genome of the Zebra Mussel, Dreissena polymorpha: A Resource for Invasive Species Research.</title>
        <authorList>
            <person name="McCartney M.A."/>
            <person name="Auch B."/>
            <person name="Kono T."/>
            <person name="Mallez S."/>
            <person name="Zhang Y."/>
            <person name="Obille A."/>
            <person name="Becker A."/>
            <person name="Abrahante J.E."/>
            <person name="Garbe J."/>
            <person name="Badalamenti J.P."/>
            <person name="Herman A."/>
            <person name="Mangelson H."/>
            <person name="Liachko I."/>
            <person name="Sullivan S."/>
            <person name="Sone E.D."/>
            <person name="Koren S."/>
            <person name="Silverstein K.A.T."/>
            <person name="Beckman K.B."/>
            <person name="Gohl D.M."/>
        </authorList>
    </citation>
    <scope>NUCLEOTIDE SEQUENCE</scope>
    <source>
        <strain evidence="1">Duluth1</strain>
        <tissue evidence="1">Whole animal</tissue>
    </source>
</reference>
<dbReference type="PANTHER" id="PTHR37162:SF1">
    <property type="entry name" value="BED-TYPE DOMAIN-CONTAINING PROTEIN"/>
    <property type="match status" value="1"/>
</dbReference>
<dbReference type="SUPFAM" id="SSF53098">
    <property type="entry name" value="Ribonuclease H-like"/>
    <property type="match status" value="1"/>
</dbReference>
<evidence type="ECO:0000313" key="1">
    <source>
        <dbReference type="EMBL" id="KAH3845633.1"/>
    </source>
</evidence>
<proteinExistence type="predicted"/>
<comment type="caution">
    <text evidence="1">The sequence shown here is derived from an EMBL/GenBank/DDBJ whole genome shotgun (WGS) entry which is preliminary data.</text>
</comment>
<reference evidence="1" key="2">
    <citation type="submission" date="2020-11" db="EMBL/GenBank/DDBJ databases">
        <authorList>
            <person name="McCartney M.A."/>
            <person name="Auch B."/>
            <person name="Kono T."/>
            <person name="Mallez S."/>
            <person name="Becker A."/>
            <person name="Gohl D.M."/>
            <person name="Silverstein K.A.T."/>
            <person name="Koren S."/>
            <person name="Bechman K.B."/>
            <person name="Herman A."/>
            <person name="Abrahante J.E."/>
            <person name="Garbe J."/>
        </authorList>
    </citation>
    <scope>NUCLEOTIDE SEQUENCE</scope>
    <source>
        <strain evidence="1">Duluth1</strain>
        <tissue evidence="1">Whole animal</tissue>
    </source>
</reference>
<dbReference type="InterPro" id="IPR012337">
    <property type="entry name" value="RNaseH-like_sf"/>
</dbReference>
<dbReference type="Proteomes" id="UP000828390">
    <property type="component" value="Unassembled WGS sequence"/>
</dbReference>
<accession>A0A9D4KT72</accession>
<protein>
    <recommendedName>
        <fullName evidence="3">DUF4371 domain-containing protein</fullName>
    </recommendedName>
</protein>
<name>A0A9D4KT72_DREPO</name>
<sequence>MQDRVARQRVHVSAFLSEHCLPFSLASDTLELSKCLAKVKPVLERVTLSPGSVTYINTHGLAKSFKEELKLTMKSRFVSLNLDEATNKNNDKVLKTLVQYFDVENNKVAIDHLGSRIQNVATAPEIVKSVGSVLDERDLKWSQIVSVLMDNCSTMRGVKKVVEPLISGDTVHMMSNVAKALMTNIDVDVQSFCSDIYYDGEESPNRSCVQTAVGFCRCKM</sequence>
<organism evidence="1 2">
    <name type="scientific">Dreissena polymorpha</name>
    <name type="common">Zebra mussel</name>
    <name type="synonym">Mytilus polymorpha</name>
    <dbReference type="NCBI Taxonomy" id="45954"/>
    <lineage>
        <taxon>Eukaryota</taxon>
        <taxon>Metazoa</taxon>
        <taxon>Spiralia</taxon>
        <taxon>Lophotrochozoa</taxon>
        <taxon>Mollusca</taxon>
        <taxon>Bivalvia</taxon>
        <taxon>Autobranchia</taxon>
        <taxon>Heteroconchia</taxon>
        <taxon>Euheterodonta</taxon>
        <taxon>Imparidentia</taxon>
        <taxon>Neoheterodontei</taxon>
        <taxon>Myida</taxon>
        <taxon>Dreissenoidea</taxon>
        <taxon>Dreissenidae</taxon>
        <taxon>Dreissena</taxon>
    </lineage>
</organism>
<dbReference type="AlphaFoldDB" id="A0A9D4KT72"/>
<gene>
    <name evidence="1" type="ORF">DPMN_087915</name>
</gene>
<dbReference type="EMBL" id="JAIWYP010000003">
    <property type="protein sequence ID" value="KAH3845633.1"/>
    <property type="molecule type" value="Genomic_DNA"/>
</dbReference>
<dbReference type="PANTHER" id="PTHR37162">
    <property type="entry name" value="HAT FAMILY DIMERISATION DOMAINCONTAINING PROTEIN-RELATED"/>
    <property type="match status" value="1"/>
</dbReference>
<keyword evidence="2" id="KW-1185">Reference proteome</keyword>
<evidence type="ECO:0008006" key="3">
    <source>
        <dbReference type="Google" id="ProtNLM"/>
    </source>
</evidence>
<evidence type="ECO:0000313" key="2">
    <source>
        <dbReference type="Proteomes" id="UP000828390"/>
    </source>
</evidence>